<accession>A0A0L0FRP9</accession>
<evidence type="ECO:0000313" key="3">
    <source>
        <dbReference type="Proteomes" id="UP000054560"/>
    </source>
</evidence>
<dbReference type="RefSeq" id="XP_014153347.1">
    <property type="nucleotide sequence ID" value="XM_014297872.1"/>
</dbReference>
<dbReference type="AlphaFoldDB" id="A0A0L0FRP9"/>
<dbReference type="Proteomes" id="UP000054560">
    <property type="component" value="Unassembled WGS sequence"/>
</dbReference>
<dbReference type="GeneID" id="25908668"/>
<protein>
    <submittedName>
        <fullName evidence="2">Uncharacterized protein</fullName>
    </submittedName>
</protein>
<feature type="compositionally biased region" description="Low complexity" evidence="1">
    <location>
        <begin position="490"/>
        <end position="518"/>
    </location>
</feature>
<proteinExistence type="predicted"/>
<feature type="compositionally biased region" description="Low complexity" evidence="1">
    <location>
        <begin position="268"/>
        <end position="280"/>
    </location>
</feature>
<name>A0A0L0FRP9_9EUKA</name>
<sequence length="768" mass="79937">AAFVGDAKATDQLRRGEDATALLPAASPAYLAGGGVSNALRERMEITPSSTHSARQPAPPVHAMATPDHAPVAQCGEVSVGHQKGRGSHERVRPGGSRTVEASPGRDISTPVSADSPMGVDGTREHGYESAGERQRQQVTVGNVAVGTADEGVHSRLASAYLSVLADLGTSKSSFSSEMSQVAPEAHRIGLSEQGGGGGEPKAATVHVTRVGDTGPSTGQDHRTVVMVGEAGVRRKEAGVLTSSPFANPMPRQAGIPVQSGTQGETDAPQGQGQAGPSAGKHGCGIVNVTGNDTDTGSGNEQPEPLADGRAQTQRHAWPKRRTSLQVKDDQKTHDTSPTTPPHTHTTTSGRGTHRDEHTAPRSSAHDDTTLLCSTTHRRYSAGTLSEGQAQHTQQTQPTQITQQTQQTNTTQNTQHTQQTQQAQQPKTQLESAVADVAGDPRVGGSTVGRAVVNRTATAEREAETETKTTAEITADTSLRPISRGNRTHSSAADGATADASATRAPAATADARPSSTAEQMTGNGVSGVDGMAIDARVRESTHAVDGDKEMAGGDSITSDATADQGWDGEVCGAIDIDACASEGPEPRTGVAADDIPDVDAIDGSPCSSTSVRVVSGCGKQTLAGRTNAEAVGKERGDQAVLTPARNTRSRTRLAQNTGVSTIRTGPTPAPKKRDRGKVVDVILISSEDEACDREDFDWKPEVVAKATKARVKRNSFGSIKRSNAGSVTRKRAKASGASAKSEPFSESDAFKRLRFGTCFFFVGVVWS</sequence>
<organism evidence="2 3">
    <name type="scientific">Sphaeroforma arctica JP610</name>
    <dbReference type="NCBI Taxonomy" id="667725"/>
    <lineage>
        <taxon>Eukaryota</taxon>
        <taxon>Ichthyosporea</taxon>
        <taxon>Ichthyophonida</taxon>
        <taxon>Sphaeroforma</taxon>
    </lineage>
</organism>
<feature type="region of interest" description="Disordered" evidence="1">
    <location>
        <begin position="241"/>
        <end position="529"/>
    </location>
</feature>
<feature type="region of interest" description="Disordered" evidence="1">
    <location>
        <begin position="79"/>
        <end position="120"/>
    </location>
</feature>
<feature type="non-terminal residue" evidence="2">
    <location>
        <position position="1"/>
    </location>
</feature>
<feature type="compositionally biased region" description="Basic and acidic residues" evidence="1">
    <location>
        <begin position="458"/>
        <end position="469"/>
    </location>
</feature>
<reference evidence="2 3" key="1">
    <citation type="submission" date="2011-02" db="EMBL/GenBank/DDBJ databases">
        <title>The Genome Sequence of Sphaeroforma arctica JP610.</title>
        <authorList>
            <consortium name="The Broad Institute Genome Sequencing Platform"/>
            <person name="Russ C."/>
            <person name="Cuomo C."/>
            <person name="Young S.K."/>
            <person name="Zeng Q."/>
            <person name="Gargeya S."/>
            <person name="Alvarado L."/>
            <person name="Berlin A."/>
            <person name="Chapman S.B."/>
            <person name="Chen Z."/>
            <person name="Freedman E."/>
            <person name="Gellesch M."/>
            <person name="Goldberg J."/>
            <person name="Griggs A."/>
            <person name="Gujja S."/>
            <person name="Heilman E."/>
            <person name="Heiman D."/>
            <person name="Howarth C."/>
            <person name="Mehta T."/>
            <person name="Neiman D."/>
            <person name="Pearson M."/>
            <person name="Roberts A."/>
            <person name="Saif S."/>
            <person name="Shea T."/>
            <person name="Shenoy N."/>
            <person name="Sisk P."/>
            <person name="Stolte C."/>
            <person name="Sykes S."/>
            <person name="White J."/>
            <person name="Yandava C."/>
            <person name="Burger G."/>
            <person name="Gray M.W."/>
            <person name="Holland P.W.H."/>
            <person name="King N."/>
            <person name="Lang F.B.F."/>
            <person name="Roger A.J."/>
            <person name="Ruiz-Trillo I."/>
            <person name="Haas B."/>
            <person name="Nusbaum C."/>
            <person name="Birren B."/>
        </authorList>
    </citation>
    <scope>NUCLEOTIDE SEQUENCE [LARGE SCALE GENOMIC DNA]</scope>
    <source>
        <strain evidence="2 3">JP610</strain>
    </source>
</reference>
<feature type="region of interest" description="Disordered" evidence="1">
    <location>
        <begin position="721"/>
        <end position="744"/>
    </location>
</feature>
<evidence type="ECO:0000256" key="1">
    <source>
        <dbReference type="SAM" id="MobiDB-lite"/>
    </source>
</evidence>
<feature type="compositionally biased region" description="Low complexity" evidence="1">
    <location>
        <begin position="389"/>
        <end position="429"/>
    </location>
</feature>
<dbReference type="EMBL" id="KQ242304">
    <property type="protein sequence ID" value="KNC79445.1"/>
    <property type="molecule type" value="Genomic_DNA"/>
</dbReference>
<feature type="compositionally biased region" description="Low complexity" evidence="1">
    <location>
        <begin position="336"/>
        <end position="351"/>
    </location>
</feature>
<feature type="compositionally biased region" description="Polar residues" evidence="1">
    <location>
        <begin position="289"/>
        <end position="301"/>
    </location>
</feature>
<gene>
    <name evidence="2" type="ORF">SARC_08164</name>
</gene>
<keyword evidence="3" id="KW-1185">Reference proteome</keyword>
<evidence type="ECO:0000313" key="2">
    <source>
        <dbReference type="EMBL" id="KNC79445.1"/>
    </source>
</evidence>
<feature type="compositionally biased region" description="Basic and acidic residues" evidence="1">
    <location>
        <begin position="353"/>
        <end position="369"/>
    </location>
</feature>